<feature type="transmembrane region" description="Helical" evidence="7">
    <location>
        <begin position="213"/>
        <end position="231"/>
    </location>
</feature>
<name>A0ABS2RNV1_9ACTN</name>
<evidence type="ECO:0000256" key="3">
    <source>
        <dbReference type="ARBA" id="ARBA00022692"/>
    </source>
</evidence>
<dbReference type="Pfam" id="PF01694">
    <property type="entry name" value="Rhomboid"/>
    <property type="match status" value="1"/>
</dbReference>
<comment type="similarity">
    <text evidence="2">Belongs to the peptidase S54 family.</text>
</comment>
<evidence type="ECO:0000256" key="4">
    <source>
        <dbReference type="ARBA" id="ARBA00022801"/>
    </source>
</evidence>
<evidence type="ECO:0000256" key="1">
    <source>
        <dbReference type="ARBA" id="ARBA00004141"/>
    </source>
</evidence>
<dbReference type="SUPFAM" id="SSF144091">
    <property type="entry name" value="Rhomboid-like"/>
    <property type="match status" value="1"/>
</dbReference>
<dbReference type="Gene3D" id="1.20.1540.10">
    <property type="entry name" value="Rhomboid-like"/>
    <property type="match status" value="1"/>
</dbReference>
<feature type="transmembrane region" description="Helical" evidence="7">
    <location>
        <begin position="85"/>
        <end position="111"/>
    </location>
</feature>
<keyword evidence="9" id="KW-0645">Protease</keyword>
<comment type="caution">
    <text evidence="9">The sequence shown here is derived from an EMBL/GenBank/DDBJ whole genome shotgun (WGS) entry which is preliminary data.</text>
</comment>
<evidence type="ECO:0000259" key="8">
    <source>
        <dbReference type="Pfam" id="PF01694"/>
    </source>
</evidence>
<reference evidence="9 10" key="1">
    <citation type="submission" date="2021-01" db="EMBL/GenBank/DDBJ databases">
        <title>Sequencing the genomes of 1000 actinobacteria strains.</title>
        <authorList>
            <person name="Klenk H.-P."/>
        </authorList>
    </citation>
    <scope>NUCLEOTIDE SEQUENCE [LARGE SCALE GENOMIC DNA]</scope>
    <source>
        <strain evidence="9 10">DSM 18662</strain>
    </source>
</reference>
<dbReference type="GO" id="GO:0006508">
    <property type="term" value="P:proteolysis"/>
    <property type="evidence" value="ECO:0007669"/>
    <property type="project" value="UniProtKB-KW"/>
</dbReference>
<evidence type="ECO:0000256" key="5">
    <source>
        <dbReference type="ARBA" id="ARBA00022989"/>
    </source>
</evidence>
<dbReference type="GO" id="GO:0008233">
    <property type="term" value="F:peptidase activity"/>
    <property type="evidence" value="ECO:0007669"/>
    <property type="project" value="UniProtKB-KW"/>
</dbReference>
<keyword evidence="6 7" id="KW-0472">Membrane</keyword>
<dbReference type="InterPro" id="IPR035952">
    <property type="entry name" value="Rhomboid-like_sf"/>
</dbReference>
<feature type="domain" description="Peptidase S54 rhomboid" evidence="8">
    <location>
        <begin position="118"/>
        <end position="250"/>
    </location>
</feature>
<dbReference type="InterPro" id="IPR050925">
    <property type="entry name" value="Rhomboid_protease_S54"/>
</dbReference>
<sequence>MSEPPQARGPGFEAPRFQACYRHADRNTGISCQRCDRPICGECMQPASVGFQCPDCVRRDRSSVRAPRTRFGGALTSGSAPMTKILMGVLAGAYVLNLISSGLVANLLVLANFRVYGGEYWRLLTYGFSTYGLLHLLMSGLVLWIAGRTLEAVLGRWRFLALFVLSGLGGATGLFVFGPPELVAVGASAAVVGLLAANGIVKLRAGEDIRGDIGLLVLLLLYSFVMGFGGYLWIGQLGGMAVGALTGYVLAFAPRDRRTTVQALGLAGVAVLCAAAVVLRVSLGVG</sequence>
<feature type="transmembrane region" description="Helical" evidence="7">
    <location>
        <begin position="159"/>
        <end position="177"/>
    </location>
</feature>
<evidence type="ECO:0000313" key="10">
    <source>
        <dbReference type="Proteomes" id="UP000704762"/>
    </source>
</evidence>
<evidence type="ECO:0000256" key="6">
    <source>
        <dbReference type="ARBA" id="ARBA00023136"/>
    </source>
</evidence>
<keyword evidence="5 7" id="KW-1133">Transmembrane helix</keyword>
<dbReference type="Proteomes" id="UP000704762">
    <property type="component" value="Unassembled WGS sequence"/>
</dbReference>
<accession>A0ABS2RNV1</accession>
<dbReference type="PANTHER" id="PTHR43731:SF14">
    <property type="entry name" value="PRESENILIN-ASSOCIATED RHOMBOID-LIKE PROTEIN, MITOCHONDRIAL"/>
    <property type="match status" value="1"/>
</dbReference>
<evidence type="ECO:0000256" key="2">
    <source>
        <dbReference type="ARBA" id="ARBA00009045"/>
    </source>
</evidence>
<dbReference type="RefSeq" id="WP_204919383.1">
    <property type="nucleotide sequence ID" value="NZ_BAAAQP010000003.1"/>
</dbReference>
<organism evidence="9 10">
    <name type="scientific">Microlunatus panaciterrae</name>
    <dbReference type="NCBI Taxonomy" id="400768"/>
    <lineage>
        <taxon>Bacteria</taxon>
        <taxon>Bacillati</taxon>
        <taxon>Actinomycetota</taxon>
        <taxon>Actinomycetes</taxon>
        <taxon>Propionibacteriales</taxon>
        <taxon>Propionibacteriaceae</taxon>
        <taxon>Microlunatus</taxon>
    </lineage>
</organism>
<keyword evidence="3 7" id="KW-0812">Transmembrane</keyword>
<feature type="transmembrane region" description="Helical" evidence="7">
    <location>
        <begin position="261"/>
        <end position="283"/>
    </location>
</feature>
<feature type="transmembrane region" description="Helical" evidence="7">
    <location>
        <begin position="183"/>
        <end position="201"/>
    </location>
</feature>
<evidence type="ECO:0000313" key="9">
    <source>
        <dbReference type="EMBL" id="MBM7800152.1"/>
    </source>
</evidence>
<keyword evidence="4" id="KW-0378">Hydrolase</keyword>
<feature type="transmembrane region" description="Helical" evidence="7">
    <location>
        <begin position="123"/>
        <end position="147"/>
    </location>
</feature>
<proteinExistence type="inferred from homology"/>
<dbReference type="PANTHER" id="PTHR43731">
    <property type="entry name" value="RHOMBOID PROTEASE"/>
    <property type="match status" value="1"/>
</dbReference>
<keyword evidence="10" id="KW-1185">Reference proteome</keyword>
<comment type="subcellular location">
    <subcellularLocation>
        <location evidence="1">Membrane</location>
        <topology evidence="1">Multi-pass membrane protein</topology>
    </subcellularLocation>
</comment>
<protein>
    <submittedName>
        <fullName evidence="9">Membrane associated rhomboid family serine protease</fullName>
    </submittedName>
</protein>
<evidence type="ECO:0000256" key="7">
    <source>
        <dbReference type="SAM" id="Phobius"/>
    </source>
</evidence>
<dbReference type="EMBL" id="JAFBCF010000001">
    <property type="protein sequence ID" value="MBM7800152.1"/>
    <property type="molecule type" value="Genomic_DNA"/>
</dbReference>
<gene>
    <name evidence="9" type="ORF">JOE57_003073</name>
</gene>
<dbReference type="InterPro" id="IPR022764">
    <property type="entry name" value="Peptidase_S54_rhomboid_dom"/>
</dbReference>